<reference evidence="1 2" key="1">
    <citation type="journal article" date="2016" name="Nat. Commun.">
        <title>Thousands of microbial genomes shed light on interconnected biogeochemical processes in an aquifer system.</title>
        <authorList>
            <person name="Anantharaman K."/>
            <person name="Brown C.T."/>
            <person name="Hug L.A."/>
            <person name="Sharon I."/>
            <person name="Castelle C.J."/>
            <person name="Probst A.J."/>
            <person name="Thomas B.C."/>
            <person name="Singh A."/>
            <person name="Wilkins M.J."/>
            <person name="Karaoz U."/>
            <person name="Brodie E.L."/>
            <person name="Williams K.H."/>
            <person name="Hubbard S.S."/>
            <person name="Banfield J.F."/>
        </authorList>
    </citation>
    <scope>NUCLEOTIDE SEQUENCE [LARGE SCALE GENOMIC DNA]</scope>
</reference>
<accession>A0A1G2MLM3</accession>
<dbReference type="EMBL" id="MHRK01000004">
    <property type="protein sequence ID" value="OHA24810.1"/>
    <property type="molecule type" value="Genomic_DNA"/>
</dbReference>
<organism evidence="1 2">
    <name type="scientific">Candidatus Taylorbacteria bacterium RIFCSPHIGHO2_02_FULL_43_32b</name>
    <dbReference type="NCBI Taxonomy" id="1802306"/>
    <lineage>
        <taxon>Bacteria</taxon>
        <taxon>Candidatus Tayloriibacteriota</taxon>
    </lineage>
</organism>
<protein>
    <submittedName>
        <fullName evidence="1">Uncharacterized protein</fullName>
    </submittedName>
</protein>
<gene>
    <name evidence="1" type="ORF">A3C72_03185</name>
</gene>
<proteinExistence type="predicted"/>
<dbReference type="AlphaFoldDB" id="A0A1G2MLM3"/>
<evidence type="ECO:0000313" key="1">
    <source>
        <dbReference type="EMBL" id="OHA24810.1"/>
    </source>
</evidence>
<sequence>MFVLSGGPIVGVESHVGSKLLCRLPGVRIVVLDYRPGFPVATDQEPAYQDAPPLTNFFHGGILRLMVYG</sequence>
<name>A0A1G2MLM3_9BACT</name>
<evidence type="ECO:0000313" key="2">
    <source>
        <dbReference type="Proteomes" id="UP000177130"/>
    </source>
</evidence>
<dbReference type="Proteomes" id="UP000177130">
    <property type="component" value="Unassembled WGS sequence"/>
</dbReference>
<comment type="caution">
    <text evidence="1">The sequence shown here is derived from an EMBL/GenBank/DDBJ whole genome shotgun (WGS) entry which is preliminary data.</text>
</comment>